<feature type="transmembrane region" description="Helical" evidence="1">
    <location>
        <begin position="6"/>
        <end position="28"/>
    </location>
</feature>
<keyword evidence="1" id="KW-0812">Transmembrane</keyword>
<accession>A0ABS3HEJ0</accession>
<comment type="caution">
    <text evidence="2">The sequence shown here is derived from an EMBL/GenBank/DDBJ whole genome shotgun (WGS) entry which is preliminary data.</text>
</comment>
<proteinExistence type="predicted"/>
<keyword evidence="3" id="KW-1185">Reference proteome</keyword>
<evidence type="ECO:0000313" key="2">
    <source>
        <dbReference type="EMBL" id="MBO0451873.1"/>
    </source>
</evidence>
<evidence type="ECO:0000313" key="3">
    <source>
        <dbReference type="Proteomes" id="UP000664495"/>
    </source>
</evidence>
<name>A0ABS3HEJ0_9ENTE</name>
<protein>
    <submittedName>
        <fullName evidence="2">Uncharacterized protein</fullName>
    </submittedName>
</protein>
<reference evidence="2 3" key="1">
    <citation type="submission" date="2021-03" db="EMBL/GenBank/DDBJ databases">
        <title>Enterococcal diversity collection.</title>
        <authorList>
            <person name="Gilmore M.S."/>
            <person name="Schwartzman J."/>
            <person name="Van Tyne D."/>
            <person name="Martin M."/>
            <person name="Earl A.M."/>
            <person name="Manson A.L."/>
            <person name="Straub T."/>
            <person name="Salamzade R."/>
            <person name="Saavedra J."/>
            <person name="Lebreton F."/>
            <person name="Prichula J."/>
            <person name="Schaufler K."/>
            <person name="Gaca A."/>
            <person name="Sgardioli B."/>
            <person name="Wagenaar J."/>
            <person name="Strong T."/>
        </authorList>
    </citation>
    <scope>NUCLEOTIDE SEQUENCE [LARGE SCALE GENOMIC DNA]</scope>
    <source>
        <strain evidence="2 3">MJM16</strain>
    </source>
</reference>
<organism evidence="2 3">
    <name type="scientific">Candidatus Enterococcus murrayae</name>
    <dbReference type="NCBI Taxonomy" id="2815321"/>
    <lineage>
        <taxon>Bacteria</taxon>
        <taxon>Bacillati</taxon>
        <taxon>Bacillota</taxon>
        <taxon>Bacilli</taxon>
        <taxon>Lactobacillales</taxon>
        <taxon>Enterococcaceae</taxon>
        <taxon>Enterococcus</taxon>
    </lineage>
</organism>
<dbReference type="RefSeq" id="WP_207107652.1">
    <property type="nucleotide sequence ID" value="NZ_JAFLVR010000012.1"/>
</dbReference>
<evidence type="ECO:0000256" key="1">
    <source>
        <dbReference type="SAM" id="Phobius"/>
    </source>
</evidence>
<keyword evidence="1" id="KW-1133">Transmembrane helix</keyword>
<dbReference type="EMBL" id="JAFLVR010000012">
    <property type="protein sequence ID" value="MBO0451873.1"/>
    <property type="molecule type" value="Genomic_DNA"/>
</dbReference>
<gene>
    <name evidence="2" type="ORF">JZO85_06295</name>
</gene>
<sequence length="201" mass="23273">MSKKTGLLPIFLVTIIVLTVITFWYFLVTKKEIAKNEFINSEIKEIVFGEIYTFQEKGSMPEYIKFLDEENYVAIPGTNAPEDSFGDGETYDIIFIEGKYSYSNGKFYLGKSVKDTMLSFYDEKGLNSNRYVGIYKSAKPSTIDFETGSIEKKEKQWVYRRNSSNGNVEYPLERSKNDIPNSMDEFLKKYKKVDEVSSSRE</sequence>
<keyword evidence="1" id="KW-0472">Membrane</keyword>
<dbReference type="Proteomes" id="UP000664495">
    <property type="component" value="Unassembled WGS sequence"/>
</dbReference>